<feature type="chain" id="PRO_5016859187" evidence="11">
    <location>
        <begin position="23"/>
        <end position="1142"/>
    </location>
</feature>
<dbReference type="InterPro" id="IPR008969">
    <property type="entry name" value="CarboxyPept-like_regulatory"/>
</dbReference>
<reference evidence="14 15" key="1">
    <citation type="submission" date="2018-07" db="EMBL/GenBank/DDBJ databases">
        <title>Genome analysis of Larkinella rosea.</title>
        <authorList>
            <person name="Zhou Z."/>
            <person name="Wang G."/>
        </authorList>
    </citation>
    <scope>NUCLEOTIDE SEQUENCE [LARGE SCALE GENOMIC DNA]</scope>
    <source>
        <strain evidence="15">zzj9</strain>
    </source>
</reference>
<dbReference type="Gene3D" id="2.60.40.1120">
    <property type="entry name" value="Carboxypeptidase-like, regulatory domain"/>
    <property type="match status" value="1"/>
</dbReference>
<dbReference type="InterPro" id="IPR037066">
    <property type="entry name" value="Plug_dom_sf"/>
</dbReference>
<keyword evidence="14" id="KW-0675">Receptor</keyword>
<dbReference type="Pfam" id="PF07715">
    <property type="entry name" value="Plug"/>
    <property type="match status" value="1"/>
</dbReference>
<dbReference type="InterPro" id="IPR023996">
    <property type="entry name" value="TonB-dep_OMP_SusC/RagA"/>
</dbReference>
<dbReference type="Gene3D" id="2.40.170.20">
    <property type="entry name" value="TonB-dependent receptor, beta-barrel domain"/>
    <property type="match status" value="1"/>
</dbReference>
<evidence type="ECO:0000256" key="11">
    <source>
        <dbReference type="SAM" id="SignalP"/>
    </source>
</evidence>
<evidence type="ECO:0000256" key="10">
    <source>
        <dbReference type="SAM" id="MobiDB-lite"/>
    </source>
</evidence>
<evidence type="ECO:0000256" key="1">
    <source>
        <dbReference type="ARBA" id="ARBA00004571"/>
    </source>
</evidence>
<keyword evidence="3 8" id="KW-1134">Transmembrane beta strand</keyword>
<evidence type="ECO:0000259" key="12">
    <source>
        <dbReference type="Pfam" id="PF00593"/>
    </source>
</evidence>
<proteinExistence type="inferred from homology"/>
<dbReference type="RefSeq" id="WP_114405488.1">
    <property type="nucleotide sequence ID" value="NZ_QOWE01000005.1"/>
</dbReference>
<comment type="similarity">
    <text evidence="8 9">Belongs to the TonB-dependent receptor family.</text>
</comment>
<dbReference type="SUPFAM" id="SSF56935">
    <property type="entry name" value="Porins"/>
    <property type="match status" value="1"/>
</dbReference>
<evidence type="ECO:0000259" key="13">
    <source>
        <dbReference type="Pfam" id="PF07715"/>
    </source>
</evidence>
<dbReference type="Proteomes" id="UP000253383">
    <property type="component" value="Unassembled WGS sequence"/>
</dbReference>
<feature type="region of interest" description="Disordered" evidence="10">
    <location>
        <begin position="117"/>
        <end position="193"/>
    </location>
</feature>
<organism evidence="14 15">
    <name type="scientific">Larkinella punicea</name>
    <dbReference type="NCBI Taxonomy" id="2315727"/>
    <lineage>
        <taxon>Bacteria</taxon>
        <taxon>Pseudomonadati</taxon>
        <taxon>Bacteroidota</taxon>
        <taxon>Cytophagia</taxon>
        <taxon>Cytophagales</taxon>
        <taxon>Spirosomataceae</taxon>
        <taxon>Larkinella</taxon>
    </lineage>
</organism>
<dbReference type="EMBL" id="QOWE01000005">
    <property type="protein sequence ID" value="RCR70322.1"/>
    <property type="molecule type" value="Genomic_DNA"/>
</dbReference>
<dbReference type="GO" id="GO:0009279">
    <property type="term" value="C:cell outer membrane"/>
    <property type="evidence" value="ECO:0007669"/>
    <property type="project" value="UniProtKB-SubCell"/>
</dbReference>
<keyword evidence="5 9" id="KW-0798">TonB box</keyword>
<keyword evidence="11" id="KW-0732">Signal</keyword>
<keyword evidence="2 8" id="KW-0813">Transport</keyword>
<dbReference type="PROSITE" id="PS52016">
    <property type="entry name" value="TONB_DEPENDENT_REC_3"/>
    <property type="match status" value="1"/>
</dbReference>
<name>A0A368JS79_9BACT</name>
<dbReference type="InterPro" id="IPR012910">
    <property type="entry name" value="Plug_dom"/>
</dbReference>
<keyword evidence="6 8" id="KW-0472">Membrane</keyword>
<dbReference type="InterPro" id="IPR036942">
    <property type="entry name" value="Beta-barrel_TonB_sf"/>
</dbReference>
<dbReference type="NCBIfam" id="TIGR04056">
    <property type="entry name" value="OMP_RagA_SusC"/>
    <property type="match status" value="1"/>
</dbReference>
<accession>A0A368JS79</accession>
<evidence type="ECO:0000256" key="8">
    <source>
        <dbReference type="PROSITE-ProRule" id="PRU01360"/>
    </source>
</evidence>
<gene>
    <name evidence="14" type="ORF">DUE52_08140</name>
</gene>
<feature type="compositionally biased region" description="Polar residues" evidence="10">
    <location>
        <begin position="121"/>
        <end position="158"/>
    </location>
</feature>
<dbReference type="Pfam" id="PF13715">
    <property type="entry name" value="CarbopepD_reg_2"/>
    <property type="match status" value="1"/>
</dbReference>
<evidence type="ECO:0000256" key="9">
    <source>
        <dbReference type="RuleBase" id="RU003357"/>
    </source>
</evidence>
<dbReference type="InterPro" id="IPR023997">
    <property type="entry name" value="TonB-dep_OMP_SusC/RagA_CS"/>
</dbReference>
<dbReference type="InterPro" id="IPR000531">
    <property type="entry name" value="Beta-barrel_TonB"/>
</dbReference>
<dbReference type="SUPFAM" id="SSF49464">
    <property type="entry name" value="Carboxypeptidase regulatory domain-like"/>
    <property type="match status" value="1"/>
</dbReference>
<keyword evidence="7 8" id="KW-0998">Cell outer membrane</keyword>
<comment type="caution">
    <text evidence="14">The sequence shown here is derived from an EMBL/GenBank/DDBJ whole genome shotgun (WGS) entry which is preliminary data.</text>
</comment>
<keyword evidence="15" id="KW-1185">Reference proteome</keyword>
<dbReference type="NCBIfam" id="TIGR04057">
    <property type="entry name" value="SusC_RagA_signa"/>
    <property type="match status" value="1"/>
</dbReference>
<dbReference type="Pfam" id="PF00593">
    <property type="entry name" value="TonB_dep_Rec_b-barrel"/>
    <property type="match status" value="1"/>
</dbReference>
<dbReference type="OrthoDB" id="9768177at2"/>
<sequence>MVPFLRILLPTAGCLLSVAVQAQTLASVQPTRSVIQSSPGSTVQLRDALLELRSRYKVDLAFEEQQLQGVSVPTGWFHPKWSMEKNLEGLLRTTDFQVKRLSNGTYLIVSNAARLRPARTASPNRSEAPTTMTQPEHSGANDNAATRTGPTETATQPTDVAVQGRVTASGSDEGLPGVNVQVKGTTTGTTTDANGSFTLRVRDEQAVLVFSSIGYEAQEVTVGRRQTLSVILKPSERSLEEVVVVGYGTVKKSDLTGSVSSVSGSEFHKLPMATLDQGLQGRAAGVQVTQTDAAPGGTVSIRIRGGNSITNNNEPLYVVDGFPVTALKSLNPSDIESIEILKDASATAIYGSRGSNGVVLITTKQAKAGQSRFDAEYYTGFQKLIYKIPLLNGTQFAELANEAAAFRNRALPFADPKALGEGTDWQDAIYRTAPIRNYQLTFSQGLEKTRFMVSGNYFDQDGIISNSNFKRLSLRFNMETKINAKLKFGNNLQLSYVNNHAVLVNSGGTGSNGVVHTALTSGPNLPIYDQDGNYFVDWQQIGPSVRRDNAVSLANETTNLTRTARILGNMFLQYEVVKGLTARVSLGADATFSKNNLYIPRTTYRAYFQNGIANVSDQQSYNWLNENTLTYDKTVGVHHLNVLGGFTVQREISEEVEAKGQNFVNDILTYNNLEAAGLVQPAASGANQWSLMSYLGRINYGFRERYLLTVSLRADGSSRFGASNKWGYFPSGALAWRVSEEPFMQAQRVVSDLKFRTSYGVTGFQEIPLYRSQSSLSNTSSILGNNLAIGIAPSRVANPNLKWERTAQFDVGIDFGVLNNRVRFTADYYYKRTKDLLLEVSVPWTSGYNTSLQNVGSTENKGFEFSVSATPINGKFKWNVDANYSQNRNKVLSLGGVNEFFGPESGSSFYSPGPAILIRKGQPVNSFFGYIGDGLFRTQEEIASGPVHRYMEPGDLRFKDVDGNGTLSPADRTIIGNAQPKFIYGLNNTFTYGNFDLTVLMQGVYGNNILNLLRVYELESMRGTHNNHIRALDRWTPQNPNAYMPKADYRGQEQFISTRALEDGSYLRVRNVVLSYNLPGKLVKWARSAKIYVSGQNILTWTKYTGYDPEVNSHGQNPINQGIDYGAYPRAKTVMIGVNLGL</sequence>
<comment type="subcellular location">
    <subcellularLocation>
        <location evidence="1 8">Cell outer membrane</location>
        <topology evidence="1 8">Multi-pass membrane protein</topology>
    </subcellularLocation>
</comment>
<feature type="signal peptide" evidence="11">
    <location>
        <begin position="1"/>
        <end position="22"/>
    </location>
</feature>
<dbReference type="InterPro" id="IPR039426">
    <property type="entry name" value="TonB-dep_rcpt-like"/>
</dbReference>
<dbReference type="Gene3D" id="2.170.130.10">
    <property type="entry name" value="TonB-dependent receptor, plug domain"/>
    <property type="match status" value="1"/>
</dbReference>
<evidence type="ECO:0000256" key="7">
    <source>
        <dbReference type="ARBA" id="ARBA00023237"/>
    </source>
</evidence>
<evidence type="ECO:0000313" key="15">
    <source>
        <dbReference type="Proteomes" id="UP000253383"/>
    </source>
</evidence>
<dbReference type="AlphaFoldDB" id="A0A368JS79"/>
<dbReference type="FunFam" id="2.170.130.10:FF:000008">
    <property type="entry name" value="SusC/RagA family TonB-linked outer membrane protein"/>
    <property type="match status" value="1"/>
</dbReference>
<evidence type="ECO:0000256" key="4">
    <source>
        <dbReference type="ARBA" id="ARBA00022692"/>
    </source>
</evidence>
<evidence type="ECO:0000256" key="3">
    <source>
        <dbReference type="ARBA" id="ARBA00022452"/>
    </source>
</evidence>
<feature type="domain" description="TonB-dependent receptor plug" evidence="13">
    <location>
        <begin position="252"/>
        <end position="358"/>
    </location>
</feature>
<protein>
    <submittedName>
        <fullName evidence="14">TonB-dependent receptor</fullName>
    </submittedName>
</protein>
<keyword evidence="4 8" id="KW-0812">Transmembrane</keyword>
<evidence type="ECO:0000256" key="6">
    <source>
        <dbReference type="ARBA" id="ARBA00023136"/>
    </source>
</evidence>
<feature type="domain" description="TonB-dependent receptor-like beta-barrel" evidence="12">
    <location>
        <begin position="529"/>
        <end position="891"/>
    </location>
</feature>
<evidence type="ECO:0000256" key="2">
    <source>
        <dbReference type="ARBA" id="ARBA00022448"/>
    </source>
</evidence>
<evidence type="ECO:0000313" key="14">
    <source>
        <dbReference type="EMBL" id="RCR70322.1"/>
    </source>
</evidence>
<evidence type="ECO:0000256" key="5">
    <source>
        <dbReference type="ARBA" id="ARBA00023077"/>
    </source>
</evidence>